<evidence type="ECO:0000313" key="1">
    <source>
        <dbReference type="EMBL" id="KAJ1939359.1"/>
    </source>
</evidence>
<sequence length="181" mass="19843">MVMGIPESNTLPTWTRTDEFDSLESIETWVRENAWGALVINPGSSDRLNSALYNHSDYNPQMALTVVLSSGRHAINSLMFVQPSLASTIAYVSHQYSLKLVDAFQSQQMGLGGSNAVNTNADALLHPIGYTSVEVAADGFGLAPFATLFGFLCMALCTLAFLITWKFSAFAFFLKVKFRDL</sequence>
<comment type="caution">
    <text evidence="1">The sequence shown here is derived from an EMBL/GenBank/DDBJ whole genome shotgun (WGS) entry which is preliminary data.</text>
</comment>
<proteinExistence type="predicted"/>
<reference evidence="1" key="1">
    <citation type="submission" date="2022-07" db="EMBL/GenBank/DDBJ databases">
        <title>Phylogenomic reconstructions and comparative analyses of Kickxellomycotina fungi.</title>
        <authorList>
            <person name="Reynolds N.K."/>
            <person name="Stajich J.E."/>
            <person name="Barry K."/>
            <person name="Grigoriev I.V."/>
            <person name="Crous P."/>
            <person name="Smith M.E."/>
        </authorList>
    </citation>
    <scope>NUCLEOTIDE SEQUENCE</scope>
    <source>
        <strain evidence="1">NRRL 5244</strain>
    </source>
</reference>
<organism evidence="1 2">
    <name type="scientific">Linderina macrospora</name>
    <dbReference type="NCBI Taxonomy" id="4868"/>
    <lineage>
        <taxon>Eukaryota</taxon>
        <taxon>Fungi</taxon>
        <taxon>Fungi incertae sedis</taxon>
        <taxon>Zoopagomycota</taxon>
        <taxon>Kickxellomycotina</taxon>
        <taxon>Kickxellomycetes</taxon>
        <taxon>Kickxellales</taxon>
        <taxon>Kickxellaceae</taxon>
        <taxon>Linderina</taxon>
    </lineage>
</organism>
<evidence type="ECO:0000313" key="2">
    <source>
        <dbReference type="Proteomes" id="UP001150603"/>
    </source>
</evidence>
<keyword evidence="2" id="KW-1185">Reference proteome</keyword>
<feature type="non-terminal residue" evidence="1">
    <location>
        <position position="181"/>
    </location>
</feature>
<name>A0ACC1J6H1_9FUNG</name>
<gene>
    <name evidence="1" type="ORF">FBU59_004150</name>
</gene>
<protein>
    <submittedName>
        <fullName evidence="1">Uncharacterized protein</fullName>
    </submittedName>
</protein>
<dbReference type="EMBL" id="JANBPW010002873">
    <property type="protein sequence ID" value="KAJ1939359.1"/>
    <property type="molecule type" value="Genomic_DNA"/>
</dbReference>
<accession>A0ACC1J6H1</accession>
<dbReference type="Proteomes" id="UP001150603">
    <property type="component" value="Unassembled WGS sequence"/>
</dbReference>